<dbReference type="AlphaFoldDB" id="A0A0D0HIP1"/>
<dbReference type="EMBL" id="JXTG01000027">
    <property type="protein sequence ID" value="KIP20059.1"/>
    <property type="molecule type" value="Genomic_DNA"/>
</dbReference>
<dbReference type="PATRIC" id="fig|265546.4.peg.2790"/>
<sequence>MKVVVMGLDGACWRLLDPWIASGELPHLAKLRQRSLWGDLISQLPPVTCPNWKCYSTGQNPGKLGVYWWQMIDRDKRKIKVPNSLSFHGKDYWEYLSKNGKRVAVINMPTTFPPSPVNGYFISGHPIPDAENQNYTYPVSLKQKLYQRYNYRIYPQSKVCRKSTLETPEIQDTLRLIDVRFETAYDLLVEHDLDFVHVTTFDINVLQHFFWSGEQTLEGWKRIDQHIQRFMDLGVVLILMSDHGSAPIDFTFNINVWLQKHGYLRIHKDKLKDWQFVSHSQPGKEELIDWENSQAVATSQGPVYILKHPSQPDYEKLRQELMRKLSEVKNPETGEPIAERVYLREELYHGPYLDQAPDLLVQFRDGYDIKDRMDGTELFTQPQHWRAGNARNGMWVLYDPNASYSPTKIEGVNIIDLAPTILELFNLSKPENMDGQSIFDKF</sequence>
<dbReference type="PANTHER" id="PTHR10151">
    <property type="entry name" value="ECTONUCLEOTIDE PYROPHOSPHATASE/PHOSPHODIESTERASE"/>
    <property type="match status" value="1"/>
</dbReference>
<dbReference type="Proteomes" id="UP000032047">
    <property type="component" value="Unassembled WGS sequence"/>
</dbReference>
<proteinExistence type="predicted"/>
<reference evidence="1 2" key="1">
    <citation type="submission" date="2015-01" db="EMBL/GenBank/DDBJ databases">
        <title>Genome sequence of Anoxybacillus ayderensis strain AB04.</title>
        <authorList>
            <person name="Belduz A.O."/>
            <person name="Canakci S."/>
            <person name="Chan K.-G."/>
            <person name="Kahar U.M."/>
            <person name="Yaakob A.S."/>
            <person name="Chan C.S."/>
            <person name="Goh K.M."/>
        </authorList>
    </citation>
    <scope>NUCLEOTIDE SEQUENCE [LARGE SCALE GENOMIC DNA]</scope>
    <source>
        <strain evidence="1 2">AB04</strain>
    </source>
</reference>
<dbReference type="InterPro" id="IPR002591">
    <property type="entry name" value="Phosphodiest/P_Trfase"/>
</dbReference>
<name>A0A0D0HIP1_9BACL</name>
<evidence type="ECO:0000313" key="1">
    <source>
        <dbReference type="EMBL" id="KIP20059.1"/>
    </source>
</evidence>
<comment type="caution">
    <text evidence="1">The sequence shown here is derived from an EMBL/GenBank/DDBJ whole genome shotgun (WGS) entry which is preliminary data.</text>
</comment>
<evidence type="ECO:0000313" key="2">
    <source>
        <dbReference type="Proteomes" id="UP000032047"/>
    </source>
</evidence>
<dbReference type="Pfam" id="PF01663">
    <property type="entry name" value="Phosphodiest"/>
    <property type="match status" value="1"/>
</dbReference>
<organism evidence="1 2">
    <name type="scientific">Anoxybacillus ayderensis</name>
    <dbReference type="NCBI Taxonomy" id="265546"/>
    <lineage>
        <taxon>Bacteria</taxon>
        <taxon>Bacillati</taxon>
        <taxon>Bacillota</taxon>
        <taxon>Bacilli</taxon>
        <taxon>Bacillales</taxon>
        <taxon>Anoxybacillaceae</taxon>
        <taxon>Anoxybacillus</taxon>
    </lineage>
</organism>
<keyword evidence="1" id="KW-0378">Hydrolase</keyword>
<protein>
    <submittedName>
        <fullName evidence="1">Phosphonoacetate hydrolase</fullName>
    </submittedName>
</protein>
<accession>A0A0D0HIP1</accession>
<keyword evidence="2" id="KW-1185">Reference proteome</keyword>
<dbReference type="RefSeq" id="WP_035020721.1">
    <property type="nucleotide sequence ID" value="NZ_JXTG01000027.1"/>
</dbReference>
<dbReference type="SUPFAM" id="SSF53649">
    <property type="entry name" value="Alkaline phosphatase-like"/>
    <property type="match status" value="1"/>
</dbReference>
<dbReference type="GO" id="GO:0016787">
    <property type="term" value="F:hydrolase activity"/>
    <property type="evidence" value="ECO:0007669"/>
    <property type="project" value="UniProtKB-KW"/>
</dbReference>
<dbReference type="PANTHER" id="PTHR10151:SF120">
    <property type="entry name" value="BIS(5'-ADENOSYL)-TRIPHOSPHATASE"/>
    <property type="match status" value="1"/>
</dbReference>
<dbReference type="InterPro" id="IPR017850">
    <property type="entry name" value="Alkaline_phosphatase_core_sf"/>
</dbReference>
<gene>
    <name evidence="1" type="ORF">JV16_02789</name>
</gene>
<dbReference type="Gene3D" id="3.40.720.10">
    <property type="entry name" value="Alkaline Phosphatase, subunit A"/>
    <property type="match status" value="2"/>
</dbReference>